<reference evidence="1 2" key="1">
    <citation type="journal article" date="2015" name="Nature">
        <title>rRNA introns, odd ribosomes, and small enigmatic genomes across a large radiation of phyla.</title>
        <authorList>
            <person name="Brown C.T."/>
            <person name="Hug L.A."/>
            <person name="Thomas B.C."/>
            <person name="Sharon I."/>
            <person name="Castelle C.J."/>
            <person name="Singh A."/>
            <person name="Wilkins M.J."/>
            <person name="Williams K.H."/>
            <person name="Banfield J.F."/>
        </authorList>
    </citation>
    <scope>NUCLEOTIDE SEQUENCE [LARGE SCALE GENOMIC DNA]</scope>
</reference>
<dbReference type="STRING" id="1618563.UU12_C0019G0009"/>
<evidence type="ECO:0000313" key="1">
    <source>
        <dbReference type="EMBL" id="KKR70551.1"/>
    </source>
</evidence>
<accession>A0A0G0T709</accession>
<protein>
    <submittedName>
        <fullName evidence="1">Cyclase</fullName>
    </submittedName>
</protein>
<gene>
    <name evidence="1" type="ORF">UU12_C0019G0009</name>
</gene>
<dbReference type="Proteomes" id="UP000034562">
    <property type="component" value="Unassembled WGS sequence"/>
</dbReference>
<dbReference type="GO" id="GO:0004061">
    <property type="term" value="F:arylformamidase activity"/>
    <property type="evidence" value="ECO:0007669"/>
    <property type="project" value="InterPro"/>
</dbReference>
<dbReference type="GO" id="GO:0019441">
    <property type="term" value="P:L-tryptophan catabolic process to kynurenine"/>
    <property type="evidence" value="ECO:0007669"/>
    <property type="project" value="InterPro"/>
</dbReference>
<dbReference type="Gene3D" id="3.50.30.50">
    <property type="entry name" value="Putative cyclase"/>
    <property type="match status" value="2"/>
</dbReference>
<dbReference type="InterPro" id="IPR037175">
    <property type="entry name" value="KFase_sf"/>
</dbReference>
<comment type="caution">
    <text evidence="1">The sequence shown here is derived from an EMBL/GenBank/DDBJ whole genome shotgun (WGS) entry which is preliminary data.</text>
</comment>
<sequence>MKIIDLSQPLFDGMEVYLGDPEVHIKQVHNLNKEGWRLRYLQFSTHIDTHADALAHMDERGTAIDKIPIEKFIGKTVLVKTTDKFPKGVGLAFADKNLGLDLFHKIVDAKPLFVVVGDKCDFELEMERKLLQNGILTMAGLVNMDKLPKNKPFVFYGVPLKIKDGDGSPIRAFAVLE</sequence>
<proteinExistence type="predicted"/>
<evidence type="ECO:0000313" key="2">
    <source>
        <dbReference type="Proteomes" id="UP000034562"/>
    </source>
</evidence>
<name>A0A0G0T709_9BACT</name>
<dbReference type="AlphaFoldDB" id="A0A0G0T709"/>
<dbReference type="EMBL" id="LBZK01000019">
    <property type="protein sequence ID" value="KKR70551.1"/>
    <property type="molecule type" value="Genomic_DNA"/>
</dbReference>
<dbReference type="InterPro" id="IPR007325">
    <property type="entry name" value="KFase/CYL"/>
</dbReference>
<dbReference type="PANTHER" id="PTHR31118">
    <property type="entry name" value="CYCLASE-LIKE PROTEIN 2"/>
    <property type="match status" value="1"/>
</dbReference>
<dbReference type="Pfam" id="PF04199">
    <property type="entry name" value="Cyclase"/>
    <property type="match status" value="1"/>
</dbReference>
<dbReference type="PANTHER" id="PTHR31118:SF12">
    <property type="entry name" value="CYCLASE-LIKE PROTEIN 2"/>
    <property type="match status" value="1"/>
</dbReference>
<organism evidence="1 2">
    <name type="scientific">Candidatus Woesebacteria bacterium GW2011_GWA2_40_7b</name>
    <dbReference type="NCBI Taxonomy" id="1618563"/>
    <lineage>
        <taxon>Bacteria</taxon>
        <taxon>Candidatus Woeseibacteriota</taxon>
    </lineage>
</organism>
<dbReference type="SUPFAM" id="SSF102198">
    <property type="entry name" value="Putative cyclase"/>
    <property type="match status" value="1"/>
</dbReference>